<organism evidence="2 3">
    <name type="scientific">Armillaria luteobubalina</name>
    <dbReference type="NCBI Taxonomy" id="153913"/>
    <lineage>
        <taxon>Eukaryota</taxon>
        <taxon>Fungi</taxon>
        <taxon>Dikarya</taxon>
        <taxon>Basidiomycota</taxon>
        <taxon>Agaricomycotina</taxon>
        <taxon>Agaricomycetes</taxon>
        <taxon>Agaricomycetidae</taxon>
        <taxon>Agaricales</taxon>
        <taxon>Marasmiineae</taxon>
        <taxon>Physalacriaceae</taxon>
        <taxon>Armillaria</taxon>
    </lineage>
</organism>
<sequence length="405" mass="45768">MQPNEDLRPVTRSQTHPNRGNPQSNIGRASYNSNKRRKATRIRNYALFESSPSHDSDSEYSQSTGLSSGSNLSSPGENTTPALIPQSGDSDDPLNSLRSQQRELAIQADNDLQESRRIHIQIRTDTYSCMEIKDMLESLNHDIMQLAALMSEKLRFKHIYAESLDRLAELNNAAENVQAILGRHVTEILMRRIPKDMHYVVIQVVIQSVLAKTCQRLMQRWSVSSEEHAFFATSYIKLRKIDSFETMAQWRAATIEIFKYGSQSDGTRDFSHEELMKNLLNVLRTAGWRNSAPKETIERMFGDHVRGLVENTIRIDRAIMEGSLSQDLHLYRPCADDKYDPSMMEDINQDPNTIVSDEKVAVCVNIGLKLGEDEGGAKESEIQASGQKVVLKAQVLLDTTLKLGI</sequence>
<evidence type="ECO:0000313" key="3">
    <source>
        <dbReference type="Proteomes" id="UP001175228"/>
    </source>
</evidence>
<protein>
    <submittedName>
        <fullName evidence="2">Uncharacterized protein</fullName>
    </submittedName>
</protein>
<dbReference type="Proteomes" id="UP001175228">
    <property type="component" value="Unassembled WGS sequence"/>
</dbReference>
<feature type="compositionally biased region" description="Low complexity" evidence="1">
    <location>
        <begin position="58"/>
        <end position="74"/>
    </location>
</feature>
<feature type="region of interest" description="Disordered" evidence="1">
    <location>
        <begin position="1"/>
        <end position="95"/>
    </location>
</feature>
<reference evidence="2" key="1">
    <citation type="submission" date="2023-06" db="EMBL/GenBank/DDBJ databases">
        <authorList>
            <consortium name="Lawrence Berkeley National Laboratory"/>
            <person name="Ahrendt S."/>
            <person name="Sahu N."/>
            <person name="Indic B."/>
            <person name="Wong-Bajracharya J."/>
            <person name="Merenyi Z."/>
            <person name="Ke H.-M."/>
            <person name="Monk M."/>
            <person name="Kocsube S."/>
            <person name="Drula E."/>
            <person name="Lipzen A."/>
            <person name="Balint B."/>
            <person name="Henrissat B."/>
            <person name="Andreopoulos B."/>
            <person name="Martin F.M."/>
            <person name="Harder C.B."/>
            <person name="Rigling D."/>
            <person name="Ford K.L."/>
            <person name="Foster G.D."/>
            <person name="Pangilinan J."/>
            <person name="Papanicolaou A."/>
            <person name="Barry K."/>
            <person name="LaButti K."/>
            <person name="Viragh M."/>
            <person name="Koriabine M."/>
            <person name="Yan M."/>
            <person name="Riley R."/>
            <person name="Champramary S."/>
            <person name="Plett K.L."/>
            <person name="Tsai I.J."/>
            <person name="Slot J."/>
            <person name="Sipos G."/>
            <person name="Plett J."/>
            <person name="Nagy L.G."/>
            <person name="Grigoriev I.V."/>
        </authorList>
    </citation>
    <scope>NUCLEOTIDE SEQUENCE</scope>
    <source>
        <strain evidence="2">HWK02</strain>
    </source>
</reference>
<dbReference type="AlphaFoldDB" id="A0AA39PBD8"/>
<proteinExistence type="predicted"/>
<gene>
    <name evidence="2" type="ORF">EDD18DRAFT_1436394</name>
</gene>
<dbReference type="EMBL" id="JAUEPU010000074">
    <property type="protein sequence ID" value="KAK0481097.1"/>
    <property type="molecule type" value="Genomic_DNA"/>
</dbReference>
<keyword evidence="3" id="KW-1185">Reference proteome</keyword>
<accession>A0AA39PBD8</accession>
<evidence type="ECO:0000256" key="1">
    <source>
        <dbReference type="SAM" id="MobiDB-lite"/>
    </source>
</evidence>
<feature type="compositionally biased region" description="Polar residues" evidence="1">
    <location>
        <begin position="11"/>
        <end position="33"/>
    </location>
</feature>
<comment type="caution">
    <text evidence="2">The sequence shown here is derived from an EMBL/GenBank/DDBJ whole genome shotgun (WGS) entry which is preliminary data.</text>
</comment>
<evidence type="ECO:0000313" key="2">
    <source>
        <dbReference type="EMBL" id="KAK0481097.1"/>
    </source>
</evidence>
<name>A0AA39PBD8_9AGAR</name>